<sequence length="82" mass="8877">MSDSSSDNRSKNFGRQRWPGVNGSSQLKHNPFARRWLGAGGGRGGGAGNRGARRGQGRMQGRHKKGGGKRPKVNPRAWLPRA</sequence>
<feature type="compositionally biased region" description="Basic residues" evidence="1">
    <location>
        <begin position="51"/>
        <end position="73"/>
    </location>
</feature>
<dbReference type="EMBL" id="JACGWK010001681">
    <property type="protein sequence ID" value="KAL0284011.1"/>
    <property type="molecule type" value="Genomic_DNA"/>
</dbReference>
<reference evidence="2" key="1">
    <citation type="submission" date="2020-06" db="EMBL/GenBank/DDBJ databases">
        <authorList>
            <person name="Li T."/>
            <person name="Hu X."/>
            <person name="Zhang T."/>
            <person name="Song X."/>
            <person name="Zhang H."/>
            <person name="Dai N."/>
            <person name="Sheng W."/>
            <person name="Hou X."/>
            <person name="Wei L."/>
        </authorList>
    </citation>
    <scope>NUCLEOTIDE SEQUENCE</scope>
    <source>
        <strain evidence="2">G01</strain>
        <tissue evidence="2">Leaf</tissue>
    </source>
</reference>
<name>A0AAW2IPD6_9LAMI</name>
<feature type="compositionally biased region" description="Basic and acidic residues" evidence="1">
    <location>
        <begin position="1"/>
        <end position="10"/>
    </location>
</feature>
<accession>A0AAW2IPD6</accession>
<feature type="compositionally biased region" description="Gly residues" evidence="1">
    <location>
        <begin position="38"/>
        <end position="49"/>
    </location>
</feature>
<proteinExistence type="predicted"/>
<gene>
    <name evidence="2" type="ORF">Sangu_2852700</name>
</gene>
<organism evidence="2">
    <name type="scientific">Sesamum angustifolium</name>
    <dbReference type="NCBI Taxonomy" id="2727405"/>
    <lineage>
        <taxon>Eukaryota</taxon>
        <taxon>Viridiplantae</taxon>
        <taxon>Streptophyta</taxon>
        <taxon>Embryophyta</taxon>
        <taxon>Tracheophyta</taxon>
        <taxon>Spermatophyta</taxon>
        <taxon>Magnoliopsida</taxon>
        <taxon>eudicotyledons</taxon>
        <taxon>Gunneridae</taxon>
        <taxon>Pentapetalae</taxon>
        <taxon>asterids</taxon>
        <taxon>lamiids</taxon>
        <taxon>Lamiales</taxon>
        <taxon>Pedaliaceae</taxon>
        <taxon>Sesamum</taxon>
    </lineage>
</organism>
<reference evidence="2" key="2">
    <citation type="journal article" date="2024" name="Plant">
        <title>Genomic evolution and insights into agronomic trait innovations of Sesamum species.</title>
        <authorList>
            <person name="Miao H."/>
            <person name="Wang L."/>
            <person name="Qu L."/>
            <person name="Liu H."/>
            <person name="Sun Y."/>
            <person name="Le M."/>
            <person name="Wang Q."/>
            <person name="Wei S."/>
            <person name="Zheng Y."/>
            <person name="Lin W."/>
            <person name="Duan Y."/>
            <person name="Cao H."/>
            <person name="Xiong S."/>
            <person name="Wang X."/>
            <person name="Wei L."/>
            <person name="Li C."/>
            <person name="Ma Q."/>
            <person name="Ju M."/>
            <person name="Zhao R."/>
            <person name="Li G."/>
            <person name="Mu C."/>
            <person name="Tian Q."/>
            <person name="Mei H."/>
            <person name="Zhang T."/>
            <person name="Gao T."/>
            <person name="Zhang H."/>
        </authorList>
    </citation>
    <scope>NUCLEOTIDE SEQUENCE</scope>
    <source>
        <strain evidence="2">G01</strain>
    </source>
</reference>
<dbReference type="AlphaFoldDB" id="A0AAW2IPD6"/>
<evidence type="ECO:0000313" key="2">
    <source>
        <dbReference type="EMBL" id="KAL0284011.1"/>
    </source>
</evidence>
<protein>
    <submittedName>
        <fullName evidence="2">Uncharacterized protein</fullName>
    </submittedName>
</protein>
<evidence type="ECO:0000256" key="1">
    <source>
        <dbReference type="SAM" id="MobiDB-lite"/>
    </source>
</evidence>
<comment type="caution">
    <text evidence="2">The sequence shown here is derived from an EMBL/GenBank/DDBJ whole genome shotgun (WGS) entry which is preliminary data.</text>
</comment>
<feature type="region of interest" description="Disordered" evidence="1">
    <location>
        <begin position="1"/>
        <end position="82"/>
    </location>
</feature>